<gene>
    <name evidence="2" type="ORF">ACHHYP_07716</name>
</gene>
<proteinExistence type="predicted"/>
<evidence type="ECO:0000256" key="1">
    <source>
        <dbReference type="SAM" id="Coils"/>
    </source>
</evidence>
<dbReference type="AlphaFoldDB" id="A0A1V9YQJ6"/>
<reference evidence="2 3" key="1">
    <citation type="journal article" date="2014" name="Genome Biol. Evol.">
        <title>The secreted proteins of Achlya hypogyna and Thraustotheca clavata identify the ancestral oomycete secretome and reveal gene acquisitions by horizontal gene transfer.</title>
        <authorList>
            <person name="Misner I."/>
            <person name="Blouin N."/>
            <person name="Leonard G."/>
            <person name="Richards T.A."/>
            <person name="Lane C.E."/>
        </authorList>
    </citation>
    <scope>NUCLEOTIDE SEQUENCE [LARGE SCALE GENOMIC DNA]</scope>
    <source>
        <strain evidence="2 3">ATCC 48635</strain>
    </source>
</reference>
<name>A0A1V9YQJ6_ACHHY</name>
<dbReference type="Proteomes" id="UP000243579">
    <property type="component" value="Unassembled WGS sequence"/>
</dbReference>
<dbReference type="EMBL" id="JNBR01001415">
    <property type="protein sequence ID" value="OQR88016.1"/>
    <property type="molecule type" value="Genomic_DNA"/>
</dbReference>
<comment type="caution">
    <text evidence="2">The sequence shown here is derived from an EMBL/GenBank/DDBJ whole genome shotgun (WGS) entry which is preliminary data.</text>
</comment>
<dbReference type="OrthoDB" id="69907at2759"/>
<protein>
    <submittedName>
        <fullName evidence="2">Uncharacterized protein</fullName>
    </submittedName>
</protein>
<evidence type="ECO:0000313" key="2">
    <source>
        <dbReference type="EMBL" id="OQR88016.1"/>
    </source>
</evidence>
<evidence type="ECO:0000313" key="3">
    <source>
        <dbReference type="Proteomes" id="UP000243579"/>
    </source>
</evidence>
<feature type="coiled-coil region" evidence="1">
    <location>
        <begin position="37"/>
        <end position="64"/>
    </location>
</feature>
<sequence>MTIEIEQAATVSILYDALLQKKSNFCHAKMVDESKKLLTCKRDVDECLERIDEIEEQLADIKVELAVPDDVPMDDAFAGHTEAQALLSEKKEEELLLIQMSKVYECRKATMRMLVKHKSILDSSRKSLRNRQRRIVEKAFRTGLLACQS</sequence>
<keyword evidence="1" id="KW-0175">Coiled coil</keyword>
<keyword evidence="3" id="KW-1185">Reference proteome</keyword>
<accession>A0A1V9YQJ6</accession>
<organism evidence="2 3">
    <name type="scientific">Achlya hypogyna</name>
    <name type="common">Oomycete</name>
    <name type="synonym">Protoachlya hypogyna</name>
    <dbReference type="NCBI Taxonomy" id="1202772"/>
    <lineage>
        <taxon>Eukaryota</taxon>
        <taxon>Sar</taxon>
        <taxon>Stramenopiles</taxon>
        <taxon>Oomycota</taxon>
        <taxon>Saprolegniomycetes</taxon>
        <taxon>Saprolegniales</taxon>
        <taxon>Achlyaceae</taxon>
        <taxon>Achlya</taxon>
    </lineage>
</organism>